<dbReference type="EMBL" id="CAADRP010000779">
    <property type="protein sequence ID" value="VFU32261.1"/>
    <property type="molecule type" value="Genomic_DNA"/>
</dbReference>
<keyword evidence="2" id="KW-0472">Membrane</keyword>
<reference evidence="3" key="1">
    <citation type="submission" date="2019-03" db="EMBL/GenBank/DDBJ databases">
        <authorList>
            <person name="Mank J."/>
            <person name="Almeida P."/>
        </authorList>
    </citation>
    <scope>NUCLEOTIDE SEQUENCE</scope>
    <source>
        <strain evidence="3">78183</strain>
    </source>
</reference>
<dbReference type="AlphaFoldDB" id="A0A6N2KUH0"/>
<keyword evidence="2" id="KW-0812">Transmembrane</keyword>
<keyword evidence="2" id="KW-1133">Transmembrane helix</keyword>
<gene>
    <name evidence="3" type="ORF">SVIM_LOCUS140246</name>
</gene>
<organism evidence="3">
    <name type="scientific">Salix viminalis</name>
    <name type="common">Common osier</name>
    <name type="synonym">Basket willow</name>
    <dbReference type="NCBI Taxonomy" id="40686"/>
    <lineage>
        <taxon>Eukaryota</taxon>
        <taxon>Viridiplantae</taxon>
        <taxon>Streptophyta</taxon>
        <taxon>Embryophyta</taxon>
        <taxon>Tracheophyta</taxon>
        <taxon>Spermatophyta</taxon>
        <taxon>Magnoliopsida</taxon>
        <taxon>eudicotyledons</taxon>
        <taxon>Gunneridae</taxon>
        <taxon>Pentapetalae</taxon>
        <taxon>rosids</taxon>
        <taxon>fabids</taxon>
        <taxon>Malpighiales</taxon>
        <taxon>Salicaceae</taxon>
        <taxon>Saliceae</taxon>
        <taxon>Salix</taxon>
    </lineage>
</organism>
<feature type="transmembrane region" description="Helical" evidence="2">
    <location>
        <begin position="12"/>
        <end position="31"/>
    </location>
</feature>
<evidence type="ECO:0000256" key="2">
    <source>
        <dbReference type="SAM" id="Phobius"/>
    </source>
</evidence>
<feature type="region of interest" description="Disordered" evidence="1">
    <location>
        <begin position="60"/>
        <end position="98"/>
    </location>
</feature>
<sequence>MKGTNFHRLKGKHLSVTLLVLTFTTIFLWAWEKNPFVTTLRSAQEQFNFHTSEFVVDTPKGSSFDSLTPNEHVQDSNPTRSEESQIPENEFDASNFTNSVVSQTEDGDAVRKPSSKIKVCC</sequence>
<evidence type="ECO:0000256" key="1">
    <source>
        <dbReference type="SAM" id="MobiDB-lite"/>
    </source>
</evidence>
<protein>
    <submittedName>
        <fullName evidence="3">Uncharacterized protein</fullName>
    </submittedName>
</protein>
<name>A0A6N2KUH0_SALVM</name>
<proteinExistence type="predicted"/>
<evidence type="ECO:0000313" key="3">
    <source>
        <dbReference type="EMBL" id="VFU32261.1"/>
    </source>
</evidence>
<accession>A0A6N2KUH0</accession>